<evidence type="ECO:0000313" key="9">
    <source>
        <dbReference type="Proteomes" id="UP000380867"/>
    </source>
</evidence>
<evidence type="ECO:0000313" key="8">
    <source>
        <dbReference type="EMBL" id="KAA1400186.1"/>
    </source>
</evidence>
<keyword evidence="2" id="KW-1003">Cell membrane</keyword>
<dbReference type="InterPro" id="IPR042094">
    <property type="entry name" value="T2SS_GspF_sf"/>
</dbReference>
<dbReference type="PANTHER" id="PTHR35007:SF1">
    <property type="entry name" value="PILUS ASSEMBLY PROTEIN"/>
    <property type="match status" value="1"/>
</dbReference>
<keyword evidence="9" id="KW-1185">Reference proteome</keyword>
<evidence type="ECO:0000256" key="4">
    <source>
        <dbReference type="ARBA" id="ARBA00022989"/>
    </source>
</evidence>
<feature type="transmembrane region" description="Helical" evidence="6">
    <location>
        <begin position="252"/>
        <end position="273"/>
    </location>
</feature>
<evidence type="ECO:0000256" key="3">
    <source>
        <dbReference type="ARBA" id="ARBA00022692"/>
    </source>
</evidence>
<keyword evidence="3 6" id="KW-0812">Transmembrane</keyword>
<accession>A0A5M4FJ34</accession>
<evidence type="ECO:0000256" key="6">
    <source>
        <dbReference type="SAM" id="Phobius"/>
    </source>
</evidence>
<dbReference type="EMBL" id="SDPQ02000001">
    <property type="protein sequence ID" value="KAA1400186.1"/>
    <property type="molecule type" value="Genomic_DNA"/>
</dbReference>
<keyword evidence="5 6" id="KW-0472">Membrane</keyword>
<feature type="transmembrane region" description="Helical" evidence="6">
    <location>
        <begin position="227"/>
        <end position="246"/>
    </location>
</feature>
<organism evidence="8 9">
    <name type="scientific">Aeromicrobium ginsengisoli</name>
    <dbReference type="NCBI Taxonomy" id="363867"/>
    <lineage>
        <taxon>Bacteria</taxon>
        <taxon>Bacillati</taxon>
        <taxon>Actinomycetota</taxon>
        <taxon>Actinomycetes</taxon>
        <taxon>Propionibacteriales</taxon>
        <taxon>Nocardioidaceae</taxon>
        <taxon>Aeromicrobium</taxon>
    </lineage>
</organism>
<comment type="subcellular location">
    <subcellularLocation>
        <location evidence="1">Cell membrane</location>
        <topology evidence="1">Multi-pass membrane protein</topology>
    </subcellularLocation>
</comment>
<dbReference type="Gene3D" id="1.20.81.30">
    <property type="entry name" value="Type II secretion system (T2SS), domain F"/>
    <property type="match status" value="1"/>
</dbReference>
<dbReference type="InterPro" id="IPR018076">
    <property type="entry name" value="T2SS_GspF_dom"/>
</dbReference>
<evidence type="ECO:0000259" key="7">
    <source>
        <dbReference type="Pfam" id="PF00482"/>
    </source>
</evidence>
<reference evidence="8" key="1">
    <citation type="submission" date="2019-09" db="EMBL/GenBank/DDBJ databases">
        <authorList>
            <person name="Li J."/>
        </authorList>
    </citation>
    <scope>NUCLEOTIDE SEQUENCE [LARGE SCALE GENOMIC DNA]</scope>
    <source>
        <strain evidence="8">JCM 14732</strain>
    </source>
</reference>
<dbReference type="GO" id="GO:0005886">
    <property type="term" value="C:plasma membrane"/>
    <property type="evidence" value="ECO:0007669"/>
    <property type="project" value="UniProtKB-SubCell"/>
</dbReference>
<dbReference type="Pfam" id="PF00482">
    <property type="entry name" value="T2SSF"/>
    <property type="match status" value="1"/>
</dbReference>
<comment type="caution">
    <text evidence="8">The sequence shown here is derived from an EMBL/GenBank/DDBJ whole genome shotgun (WGS) entry which is preliminary data.</text>
</comment>
<dbReference type="AlphaFoldDB" id="A0A5M4FJ34"/>
<evidence type="ECO:0000256" key="5">
    <source>
        <dbReference type="ARBA" id="ARBA00023136"/>
    </source>
</evidence>
<name>A0A5M4FJ34_9ACTN</name>
<sequence length="286" mass="30540">MGALIGLMAGVGLLLIGWTFAEPAWHPARRNARSKNRLADLLARAGVEGVSPAQIVGMCVVAFVLAAMVLTAASGVAAIGAIFGLMASAVPIAILRGRAERRAREHAALWPDAVDNLSSAVRAGLSLPEALMQLGERGPEGLRAPFGQFGRDYQATGRFHDSLDLLKARLADPVGDRVIEALRIAREVGGGDLGRMLRSLSGFLRDDLRTRGELESRQSWTVNGARLAVGAPWAVLLFMCLQQDVVERFATTAGLVVLTSGAVLCVVAYRLMLWIGRLPTEKRILA</sequence>
<feature type="domain" description="Type II secretion system protein GspF" evidence="7">
    <location>
        <begin position="114"/>
        <end position="239"/>
    </location>
</feature>
<evidence type="ECO:0000256" key="1">
    <source>
        <dbReference type="ARBA" id="ARBA00004651"/>
    </source>
</evidence>
<feature type="transmembrane region" description="Helical" evidence="6">
    <location>
        <begin position="61"/>
        <end position="94"/>
    </location>
</feature>
<proteinExistence type="predicted"/>
<dbReference type="Proteomes" id="UP000380867">
    <property type="component" value="Unassembled WGS sequence"/>
</dbReference>
<evidence type="ECO:0000256" key="2">
    <source>
        <dbReference type="ARBA" id="ARBA00022475"/>
    </source>
</evidence>
<dbReference type="OrthoDB" id="3217742at2"/>
<protein>
    <submittedName>
        <fullName evidence="8">Type II secretion system F family protein</fullName>
    </submittedName>
</protein>
<dbReference type="RefSeq" id="WP_149688283.1">
    <property type="nucleotide sequence ID" value="NZ_SDPQ02000001.1"/>
</dbReference>
<keyword evidence="4 6" id="KW-1133">Transmembrane helix</keyword>
<dbReference type="PANTHER" id="PTHR35007">
    <property type="entry name" value="INTEGRAL MEMBRANE PROTEIN-RELATED"/>
    <property type="match status" value="1"/>
</dbReference>
<gene>
    <name evidence="8" type="ORF">ESP70_005520</name>
</gene>